<feature type="transmembrane region" description="Helical" evidence="1">
    <location>
        <begin position="181"/>
        <end position="202"/>
    </location>
</feature>
<keyword evidence="1" id="KW-0812">Transmembrane</keyword>
<evidence type="ECO:0000256" key="1">
    <source>
        <dbReference type="SAM" id="Phobius"/>
    </source>
</evidence>
<dbReference type="AlphaFoldDB" id="A0A3D9HUW3"/>
<evidence type="ECO:0000313" key="3">
    <source>
        <dbReference type="EMBL" id="RED53257.1"/>
    </source>
</evidence>
<feature type="transmembrane region" description="Helical" evidence="1">
    <location>
        <begin position="243"/>
        <end position="266"/>
    </location>
</feature>
<dbReference type="GO" id="GO:0017004">
    <property type="term" value="P:cytochrome complex assembly"/>
    <property type="evidence" value="ECO:0007669"/>
    <property type="project" value="InterPro"/>
</dbReference>
<dbReference type="InterPro" id="IPR002541">
    <property type="entry name" value="Cyt_c_assembly"/>
</dbReference>
<sequence length="267" mass="28961">MSQVLTYSLPVFFALISLYAHARWRKRAVMACLIGVISGLSLFQVWLAMRGGWSGDFVHTIWLTVAASIAIFALILPVNKTVYDLSGLFLPLVTATAFFAMGWYIFAPAPSVAVAQDFNGTAWIFVHIGTAVATYAMLTIAACASLAVWIKEHALKRKMRNILADGLPPVMAAESLQMRMLSLAEGVLAVSLLSGMAVEYTSKGVLLSFSHKEVLSLLAFVVIGFLLLANHRFGVRGKRASRLLLLAYLLVVLGYPGVKLIIGLLVS</sequence>
<feature type="transmembrane region" description="Helical" evidence="1">
    <location>
        <begin position="126"/>
        <end position="150"/>
    </location>
</feature>
<keyword evidence="1" id="KW-1133">Transmembrane helix</keyword>
<name>A0A3D9HUW3_9PROT</name>
<gene>
    <name evidence="3" type="ORF">DFP90_10139</name>
</gene>
<dbReference type="PANTHER" id="PTHR38034">
    <property type="entry name" value="INNER MEMBRANE PROTEIN YPJD"/>
    <property type="match status" value="1"/>
</dbReference>
<reference evidence="3 4" key="1">
    <citation type="submission" date="2018-07" db="EMBL/GenBank/DDBJ databases">
        <title>Genomic Encyclopedia of Type Strains, Phase III (KMG-III): the genomes of soil and plant-associated and newly described type strains.</title>
        <authorList>
            <person name="Whitman W."/>
        </authorList>
    </citation>
    <scope>NUCLEOTIDE SEQUENCE [LARGE SCALE GENOMIC DNA]</scope>
    <source>
        <strain evidence="3 4">CECT 8488</strain>
    </source>
</reference>
<dbReference type="PANTHER" id="PTHR38034:SF1">
    <property type="entry name" value="INNER MEMBRANE PROTEIN YPJD"/>
    <property type="match status" value="1"/>
</dbReference>
<dbReference type="GO" id="GO:0020037">
    <property type="term" value="F:heme binding"/>
    <property type="evidence" value="ECO:0007669"/>
    <property type="project" value="InterPro"/>
</dbReference>
<accession>A0A3D9HUW3</accession>
<organism evidence="3 4">
    <name type="scientific">Aestuariispira insulae</name>
    <dbReference type="NCBI Taxonomy" id="1461337"/>
    <lineage>
        <taxon>Bacteria</taxon>
        <taxon>Pseudomonadati</taxon>
        <taxon>Pseudomonadota</taxon>
        <taxon>Alphaproteobacteria</taxon>
        <taxon>Rhodospirillales</taxon>
        <taxon>Kiloniellaceae</taxon>
        <taxon>Aestuariispira</taxon>
    </lineage>
</organism>
<comment type="caution">
    <text evidence="3">The sequence shown here is derived from an EMBL/GenBank/DDBJ whole genome shotgun (WGS) entry which is preliminary data.</text>
</comment>
<dbReference type="EMBL" id="QRDW01000001">
    <property type="protein sequence ID" value="RED53257.1"/>
    <property type="molecule type" value="Genomic_DNA"/>
</dbReference>
<evidence type="ECO:0000313" key="4">
    <source>
        <dbReference type="Proteomes" id="UP000256845"/>
    </source>
</evidence>
<keyword evidence="1" id="KW-0472">Membrane</keyword>
<dbReference type="InterPro" id="IPR052372">
    <property type="entry name" value="YpjD/HemX"/>
</dbReference>
<feature type="transmembrane region" description="Helical" evidence="1">
    <location>
        <begin position="29"/>
        <end position="49"/>
    </location>
</feature>
<feature type="domain" description="Cytochrome c assembly protein" evidence="2">
    <location>
        <begin position="65"/>
        <end position="263"/>
    </location>
</feature>
<keyword evidence="4" id="KW-1185">Reference proteome</keyword>
<dbReference type="GO" id="GO:0005886">
    <property type="term" value="C:plasma membrane"/>
    <property type="evidence" value="ECO:0007669"/>
    <property type="project" value="TreeGrafter"/>
</dbReference>
<dbReference type="Pfam" id="PF01578">
    <property type="entry name" value="Cytochrom_C_asm"/>
    <property type="match status" value="1"/>
</dbReference>
<dbReference type="Proteomes" id="UP000256845">
    <property type="component" value="Unassembled WGS sequence"/>
</dbReference>
<feature type="transmembrane region" description="Helical" evidence="1">
    <location>
        <begin position="6"/>
        <end position="22"/>
    </location>
</feature>
<protein>
    <submittedName>
        <fullName evidence="3">Cytochrome c assembly protein</fullName>
    </submittedName>
</protein>
<feature type="transmembrane region" description="Helical" evidence="1">
    <location>
        <begin position="61"/>
        <end position="78"/>
    </location>
</feature>
<feature type="transmembrane region" description="Helical" evidence="1">
    <location>
        <begin position="85"/>
        <end position="106"/>
    </location>
</feature>
<proteinExistence type="predicted"/>
<feature type="transmembrane region" description="Helical" evidence="1">
    <location>
        <begin position="214"/>
        <end position="231"/>
    </location>
</feature>
<evidence type="ECO:0000259" key="2">
    <source>
        <dbReference type="Pfam" id="PF01578"/>
    </source>
</evidence>